<gene>
    <name evidence="4" type="ORF">JQ615_41185</name>
</gene>
<dbReference type="InterPro" id="IPR032789">
    <property type="entry name" value="T2SS-T3SS_pil_N"/>
</dbReference>
<feature type="signal peptide" evidence="2">
    <location>
        <begin position="1"/>
        <end position="24"/>
    </location>
</feature>
<dbReference type="Pfam" id="PF13629">
    <property type="entry name" value="T2SS-T3SS_pil_N"/>
    <property type="match status" value="1"/>
</dbReference>
<feature type="domain" description="Pilus formation protein N-terminal" evidence="3">
    <location>
        <begin position="37"/>
        <end position="106"/>
    </location>
</feature>
<dbReference type="Proteomes" id="UP001315278">
    <property type="component" value="Unassembled WGS sequence"/>
</dbReference>
<comment type="caution">
    <text evidence="4">The sequence shown here is derived from an EMBL/GenBank/DDBJ whole genome shotgun (WGS) entry which is preliminary data.</text>
</comment>
<sequence>MKSLVVACTTAIAVMIFAGVSVFAQDNQSTLKEITAADTVSLYIGQSKAFSFDDPVTEIKLTGSGVAKVVPLNDHTVSIEGLKAGEVMAFVYGANGHAMHNISIEVGGPSYGRPVRIYGNSETEKGAAYSLYYCSGKGCGRPNPDVEHGPSEVSVSETKPAAEGGSTMVEKTYR</sequence>
<evidence type="ECO:0000313" key="4">
    <source>
        <dbReference type="EMBL" id="MBR0801757.1"/>
    </source>
</evidence>
<evidence type="ECO:0000313" key="5">
    <source>
        <dbReference type="Proteomes" id="UP001315278"/>
    </source>
</evidence>
<organism evidence="4 5">
    <name type="scientific">Bradyrhizobium jicamae</name>
    <dbReference type="NCBI Taxonomy" id="280332"/>
    <lineage>
        <taxon>Bacteria</taxon>
        <taxon>Pseudomonadati</taxon>
        <taxon>Pseudomonadota</taxon>
        <taxon>Alphaproteobacteria</taxon>
        <taxon>Hyphomicrobiales</taxon>
        <taxon>Nitrobacteraceae</taxon>
        <taxon>Bradyrhizobium</taxon>
    </lineage>
</organism>
<protein>
    <submittedName>
        <fullName evidence="4">Pilus assembly protein N-terminal domain-containing protein</fullName>
    </submittedName>
</protein>
<accession>A0ABS5FY50</accession>
<reference evidence="5" key="1">
    <citation type="journal article" date="2021" name="ISME J.">
        <title>Evolutionary origin and ecological implication of a unique nif island in free-living Bradyrhizobium lineages.</title>
        <authorList>
            <person name="Tao J."/>
        </authorList>
    </citation>
    <scope>NUCLEOTIDE SEQUENCE [LARGE SCALE GENOMIC DNA]</scope>
    <source>
        <strain evidence="5">SZCCT0434</strain>
    </source>
</reference>
<keyword evidence="5" id="KW-1185">Reference proteome</keyword>
<evidence type="ECO:0000259" key="3">
    <source>
        <dbReference type="Pfam" id="PF13629"/>
    </source>
</evidence>
<keyword evidence="2" id="KW-0732">Signal</keyword>
<feature type="chain" id="PRO_5046976619" evidence="2">
    <location>
        <begin position="25"/>
        <end position="174"/>
    </location>
</feature>
<proteinExistence type="predicted"/>
<feature type="region of interest" description="Disordered" evidence="1">
    <location>
        <begin position="144"/>
        <end position="174"/>
    </location>
</feature>
<dbReference type="RefSeq" id="WP_212495673.1">
    <property type="nucleotide sequence ID" value="NZ_JAFCJH010000106.1"/>
</dbReference>
<evidence type="ECO:0000256" key="2">
    <source>
        <dbReference type="SAM" id="SignalP"/>
    </source>
</evidence>
<evidence type="ECO:0000256" key="1">
    <source>
        <dbReference type="SAM" id="MobiDB-lite"/>
    </source>
</evidence>
<name>A0ABS5FY50_9BRAD</name>
<dbReference type="EMBL" id="JAFCJH010000106">
    <property type="protein sequence ID" value="MBR0801757.1"/>
    <property type="molecule type" value="Genomic_DNA"/>
</dbReference>